<reference evidence="1 2" key="1">
    <citation type="submission" date="2021-01" db="EMBL/GenBank/DDBJ databases">
        <title>FDA dAtabase for Regulatory Grade micrObial Sequences (FDA-ARGOS): Supporting development and validation of Infectious Disease Dx tests.</title>
        <authorList>
            <person name="Nelson B."/>
            <person name="Plummer A."/>
            <person name="Tallon L."/>
            <person name="Sadzewicz L."/>
            <person name="Zhao X."/>
            <person name="Boylan J."/>
            <person name="Ott S."/>
            <person name="Bowen H."/>
            <person name="Vavikolanu K."/>
            <person name="Mehta A."/>
            <person name="Aluvathingal J."/>
            <person name="Nadendla S."/>
            <person name="Myers T."/>
            <person name="Yan Y."/>
            <person name="Sichtig H."/>
        </authorList>
    </citation>
    <scope>NUCLEOTIDE SEQUENCE [LARGE SCALE GENOMIC DNA]</scope>
    <source>
        <strain evidence="1 2">FDAARGOS_1161</strain>
    </source>
</reference>
<dbReference type="AlphaFoldDB" id="A0A974NIB0"/>
<dbReference type="Gene3D" id="1.25.40.10">
    <property type="entry name" value="Tetratricopeptide repeat domain"/>
    <property type="match status" value="1"/>
</dbReference>
<dbReference type="SUPFAM" id="SSF48452">
    <property type="entry name" value="TPR-like"/>
    <property type="match status" value="1"/>
</dbReference>
<organism evidence="1 2">
    <name type="scientific">Peribacillus psychrosaccharolyticus</name>
    <name type="common">Bacillus psychrosaccharolyticus</name>
    <dbReference type="NCBI Taxonomy" id="1407"/>
    <lineage>
        <taxon>Bacteria</taxon>
        <taxon>Bacillati</taxon>
        <taxon>Bacillota</taxon>
        <taxon>Bacilli</taxon>
        <taxon>Bacillales</taxon>
        <taxon>Bacillaceae</taxon>
        <taxon>Peribacillus</taxon>
    </lineage>
</organism>
<dbReference type="PANTHER" id="PTHR43681">
    <property type="entry name" value="TRANSMEMBRANE GTPASE FZO"/>
    <property type="match status" value="1"/>
</dbReference>
<evidence type="ECO:0000313" key="1">
    <source>
        <dbReference type="EMBL" id="QQS98475.1"/>
    </source>
</evidence>
<dbReference type="EMBL" id="CP068053">
    <property type="protein sequence ID" value="QQS98475.1"/>
    <property type="molecule type" value="Genomic_DNA"/>
</dbReference>
<name>A0A974NIB0_PERPY</name>
<proteinExistence type="predicted"/>
<dbReference type="Proteomes" id="UP000595254">
    <property type="component" value="Chromosome"/>
</dbReference>
<evidence type="ECO:0000313" key="2">
    <source>
        <dbReference type="Proteomes" id="UP000595254"/>
    </source>
</evidence>
<dbReference type="Gene3D" id="3.40.50.300">
    <property type="entry name" value="P-loop containing nucleotide triphosphate hydrolases"/>
    <property type="match status" value="1"/>
</dbReference>
<dbReference type="InterPro" id="IPR027417">
    <property type="entry name" value="P-loop_NTPase"/>
</dbReference>
<dbReference type="SUPFAM" id="SSF52540">
    <property type="entry name" value="P-loop containing nucleoside triphosphate hydrolases"/>
    <property type="match status" value="1"/>
</dbReference>
<dbReference type="InterPro" id="IPR051943">
    <property type="entry name" value="TRAFAC_Dynamin-like_GTPase"/>
</dbReference>
<dbReference type="InterPro" id="IPR011990">
    <property type="entry name" value="TPR-like_helical_dom_sf"/>
</dbReference>
<gene>
    <name evidence="1" type="ORF">I6J18_11915</name>
</gene>
<dbReference type="PANTHER" id="PTHR43681:SF1">
    <property type="entry name" value="SARCALUMENIN"/>
    <property type="match status" value="1"/>
</dbReference>
<accession>A0A974NIB0</accession>
<dbReference type="KEGG" id="ppsr:I6J18_11915"/>
<protein>
    <submittedName>
        <fullName evidence="1">GTP-binding protein</fullName>
    </submittedName>
</protein>
<sequence>MVSENQLIDKKFYETLVSEEQASYAIQVLGEAYLEEQKNEVPELGEIRYSQGELYYHFKDYEAAIFKWESISSELRPWARKNSADAYYQLGMLSTAEDLYKSIEAESLVLRAEVALQLFSLYIEEARFDLASRTIKDVVDFHPDYPNVTEVARSFFEDQRDWNSAIDLAANEGIRTGVLSWFDVLQGYVDYGYTAALQPEYFVPVLETLHAEDSQRFEKLVLSLWGIYEKQPSYFTWLNTINAFFMKAEIDKRNTWYGIVKTYKDTYISLLDGSHFIKELEEIIPNTLTNWLKLTDKNSSLFASTAVLAWNEIFRGSLDALVVQEAETMHRGASVHHESFTESVELYQTIIRWAEQLELQVGEKSKWMVNQLMDRSARTLLIAGMDPLGSALVVNGLSGEAVISEGSAAFITVSDSRQPEINQISNGGILPLPDLEAIEESSNYRESIFEVKFPSLLLEEQALTFVNTPGLTGSAAVRNEFYTLTHMADGLLVTLDAQSPFTERERELVLDVRKRTPHLPIHFVLTNLEKIFNEHDAIRILEDTADRIHDYIPEAELFAYSSQHHQGDAASFIWRNFSGDHLPVDRTGNMLFYIRKTLAALLEKRIEMENQHVESIRWNEEMVIKLNGAIHQVTDQETENVRSITKAYKLLKDDVRNDLTGRIPDLLRDCASLLKEDSDFRRIHILLNEEMNVRIQDYVKNRVLPKFHVSLQDWINESKEDFNQSQLLLNEMAEGFNTLYGDERIELACDYRVLDDWSRDAERMTSMVQVDDMNILMRHTPSQLLLKGAGKLFGGITQNKGTLYNQYKKYLETMDYDDVASTVAAKFLSQFVLFEKSLERDIAMFFRHPYNVLNQHTEQCQIEISDSQSALDRMRELPELYRDPITLFKIRLRQYEMIQDSRK</sequence>
<keyword evidence="2" id="KW-1185">Reference proteome</keyword>
<dbReference type="RefSeq" id="WP_040376152.1">
    <property type="nucleotide sequence ID" value="NZ_CP068053.1"/>
</dbReference>